<dbReference type="Proteomes" id="UP000027456">
    <property type="component" value="Unassembled WGS sequence"/>
</dbReference>
<feature type="chain" id="PRO_5001698264" evidence="2">
    <location>
        <begin position="21"/>
        <end position="450"/>
    </location>
</feature>
<evidence type="ECO:0000256" key="1">
    <source>
        <dbReference type="SAM" id="MobiDB-lite"/>
    </source>
</evidence>
<feature type="signal peptide" evidence="2">
    <location>
        <begin position="1"/>
        <end position="20"/>
    </location>
</feature>
<dbReference type="OrthoDB" id="2153847at2759"/>
<evidence type="ECO:0000313" key="3">
    <source>
        <dbReference type="EMBL" id="KEP51069.1"/>
    </source>
</evidence>
<keyword evidence="2" id="KW-0732">Signal</keyword>
<proteinExistence type="predicted"/>
<sequence length="450" mass="44912">MVSTRSFAFLALYLVSNSAALPIRRTPRIREVPQEHSHERILRAANVALKLDNPDNIQDAVFGLLGNAAAAAGAGKITDLDCLQTATADRAFTNAKAAGDVAGMTAALQYRALERNTGKVGLESVQCTSFTPVNPQVAAITQHQDPAASGAAAKNKAIVLALAKQIASIGGDPQAALETGTFEPGNVNDATGKGNSCDDPNDAQGCIVSQNLIVLDATADEITAAVGDASTGTDCTAVPVTITVTAGSDPTPTSTPTSPSSTSTSTSTSTTTSTSTSTPAPAPTPTPAATSPAPVATTTQAPANKIPAAPPSTSTSTPAPATTTTAAPSNNNGGNTGDNSGNNGNNGNNGGDSNNGGNTGGSTDGNLQAFGESLGDVAAPKVTANGNQFLVEGNSNFNDLRNALVRSCDVQNNQCANKSNAAGQSKTFSVADCNAQQAKCIAQANAAASK</sequence>
<comment type="caution">
    <text evidence="3">The sequence shown here is derived from an EMBL/GenBank/DDBJ whole genome shotgun (WGS) entry which is preliminary data.</text>
</comment>
<organism evidence="3 4">
    <name type="scientific">Rhizoctonia solani 123E</name>
    <dbReference type="NCBI Taxonomy" id="1423351"/>
    <lineage>
        <taxon>Eukaryota</taxon>
        <taxon>Fungi</taxon>
        <taxon>Dikarya</taxon>
        <taxon>Basidiomycota</taxon>
        <taxon>Agaricomycotina</taxon>
        <taxon>Agaricomycetes</taxon>
        <taxon>Cantharellales</taxon>
        <taxon>Ceratobasidiaceae</taxon>
        <taxon>Rhizoctonia</taxon>
    </lineage>
</organism>
<evidence type="ECO:0000313" key="4">
    <source>
        <dbReference type="Proteomes" id="UP000027456"/>
    </source>
</evidence>
<evidence type="ECO:0000256" key="2">
    <source>
        <dbReference type="SAM" id="SignalP"/>
    </source>
</evidence>
<dbReference type="STRING" id="1423351.A0A074RVV3"/>
<dbReference type="AlphaFoldDB" id="A0A074RVV3"/>
<feature type="compositionally biased region" description="Low complexity" evidence="1">
    <location>
        <begin position="311"/>
        <end position="346"/>
    </location>
</feature>
<keyword evidence="4" id="KW-1185">Reference proteome</keyword>
<feature type="compositionally biased region" description="Gly residues" evidence="1">
    <location>
        <begin position="347"/>
        <end position="363"/>
    </location>
</feature>
<reference evidence="3 4" key="1">
    <citation type="submission" date="2013-12" db="EMBL/GenBank/DDBJ databases">
        <authorList>
            <person name="Cubeta M."/>
            <person name="Pakala S."/>
            <person name="Fedorova N."/>
            <person name="Thomas E."/>
            <person name="Dean R."/>
            <person name="Jabaji S."/>
            <person name="Neate S."/>
            <person name="Toda T."/>
            <person name="Tavantzis S."/>
            <person name="Vilgalys R."/>
            <person name="Bharathan N."/>
            <person name="Pakala S."/>
            <person name="Losada L.S."/>
            <person name="Zafar N."/>
            <person name="Nierman W."/>
        </authorList>
    </citation>
    <scope>NUCLEOTIDE SEQUENCE [LARGE SCALE GENOMIC DNA]</scope>
    <source>
        <strain evidence="3 4">123E</strain>
    </source>
</reference>
<dbReference type="EMBL" id="AZST01000196">
    <property type="protein sequence ID" value="KEP51069.1"/>
    <property type="molecule type" value="Genomic_DNA"/>
</dbReference>
<feature type="compositionally biased region" description="Low complexity" evidence="1">
    <location>
        <begin position="287"/>
        <end position="303"/>
    </location>
</feature>
<gene>
    <name evidence="3" type="ORF">V565_068180</name>
</gene>
<name>A0A074RVV3_9AGAM</name>
<protein>
    <submittedName>
        <fullName evidence="3">Uncharacterized protein</fullName>
    </submittedName>
</protein>
<feature type="region of interest" description="Disordered" evidence="1">
    <location>
        <begin position="244"/>
        <end position="369"/>
    </location>
</feature>
<dbReference type="HOGENOM" id="CLU_026014_0_0_1"/>
<feature type="compositionally biased region" description="Low complexity" evidence="1">
    <location>
        <begin position="250"/>
        <end position="279"/>
    </location>
</feature>
<accession>A0A074RVV3</accession>